<proteinExistence type="predicted"/>
<dbReference type="PANTHER" id="PTHR21064">
    <property type="entry name" value="AMINOGLYCOSIDE PHOSPHOTRANSFERASE DOMAIN-CONTAINING PROTEIN-RELATED"/>
    <property type="match status" value="1"/>
</dbReference>
<evidence type="ECO:0000256" key="2">
    <source>
        <dbReference type="ARBA" id="ARBA00022490"/>
    </source>
</evidence>
<keyword evidence="3" id="KW-0808">Transferase</keyword>
<evidence type="ECO:0000256" key="1">
    <source>
        <dbReference type="ARBA" id="ARBA00004496"/>
    </source>
</evidence>
<comment type="subcellular location">
    <subcellularLocation>
        <location evidence="1">Cytoplasm</location>
    </subcellularLocation>
</comment>
<evidence type="ECO:0000259" key="9">
    <source>
        <dbReference type="Pfam" id="PF01636"/>
    </source>
</evidence>
<keyword evidence="11" id="KW-1185">Reference proteome</keyword>
<dbReference type="Proteomes" id="UP001431784">
    <property type="component" value="Unassembled WGS sequence"/>
</dbReference>
<name>A0ABT5TCY3_9RHOB</name>
<keyword evidence="2" id="KW-0963">Cytoplasm</keyword>
<dbReference type="InterPro" id="IPR002575">
    <property type="entry name" value="Aminoglycoside_PTrfase"/>
</dbReference>
<gene>
    <name evidence="10" type="ORF">PUT78_18005</name>
</gene>
<dbReference type="PANTHER" id="PTHR21064:SF1">
    <property type="entry name" value="HYDROXYLYSINE KINASE"/>
    <property type="match status" value="1"/>
</dbReference>
<dbReference type="EC" id="2.7.1.81" evidence="7"/>
<comment type="catalytic activity">
    <reaction evidence="5">
        <text>(5R)-5-hydroxy-L-lysine + GTP = (5R)-5-phosphooxy-L-lysine + GDP + H(+)</text>
        <dbReference type="Rhea" id="RHEA:19049"/>
        <dbReference type="ChEBI" id="CHEBI:15378"/>
        <dbReference type="ChEBI" id="CHEBI:37565"/>
        <dbReference type="ChEBI" id="CHEBI:57882"/>
        <dbReference type="ChEBI" id="CHEBI:58189"/>
        <dbReference type="ChEBI" id="CHEBI:58357"/>
        <dbReference type="EC" id="2.7.1.81"/>
    </reaction>
</comment>
<keyword evidence="4" id="KW-0418">Kinase</keyword>
<sequence>MNAVAAQHWFQTAARNLARRAVPDEAERAAALLDRHYGLTGEITPLSSEVERTAEVRLHDGRSLIFKTATRPEAIESFRFQSAALAAVQGAPGIRVSELVPTRQGKLMFVAEGACGYLQTRLEGEALHRAPLTEALIFDTGAAVARLGQALERAEVLAARRPVLWNIACWPHLMDFATHLPPGPLADQVRAAMADYATHIAPRLPDLDWQVTHNDPSPHNMILTADGPSFIDFGDGGWNPRLQDLAIAGGYMVTDPLQPLGGATPLVAGYASVQPLSALEAELLVGLMRARQAALILINRWRSHLFPDEAAYINKNLGRAERGLEILSALDDTSATAAVTAALALPHPHLTGQIP</sequence>
<evidence type="ECO:0000256" key="7">
    <source>
        <dbReference type="ARBA" id="ARBA00038873"/>
    </source>
</evidence>
<evidence type="ECO:0000256" key="8">
    <source>
        <dbReference type="ARBA" id="ARBA00040505"/>
    </source>
</evidence>
<comment type="function">
    <text evidence="6">Catalyzes the GTP-dependent phosphorylation of 5-hydroxy-L-lysine.</text>
</comment>
<dbReference type="InterPro" id="IPR011009">
    <property type="entry name" value="Kinase-like_dom_sf"/>
</dbReference>
<evidence type="ECO:0000313" key="11">
    <source>
        <dbReference type="Proteomes" id="UP001431784"/>
    </source>
</evidence>
<evidence type="ECO:0000313" key="10">
    <source>
        <dbReference type="EMBL" id="MDD7972982.1"/>
    </source>
</evidence>
<reference evidence="10" key="1">
    <citation type="submission" date="2023-02" db="EMBL/GenBank/DDBJ databases">
        <title>Description of Roseinatronobacter alkalisoli sp. nov., an alkaliphilic bacerium isolated from soda soil.</title>
        <authorList>
            <person name="Wei W."/>
        </authorList>
    </citation>
    <scope>NUCLEOTIDE SEQUENCE</scope>
    <source>
        <strain evidence="10">HJB301</strain>
    </source>
</reference>
<dbReference type="InterPro" id="IPR050249">
    <property type="entry name" value="Pseudomonas-type_ThrB"/>
</dbReference>
<evidence type="ECO:0000256" key="3">
    <source>
        <dbReference type="ARBA" id="ARBA00022679"/>
    </source>
</evidence>
<protein>
    <recommendedName>
        <fullName evidence="8">Hydroxylysine kinase</fullName>
        <ecNumber evidence="7">2.7.1.81</ecNumber>
    </recommendedName>
</protein>
<dbReference type="EMBL" id="JAQZSM010000022">
    <property type="protein sequence ID" value="MDD7972982.1"/>
    <property type="molecule type" value="Genomic_DNA"/>
</dbReference>
<evidence type="ECO:0000256" key="4">
    <source>
        <dbReference type="ARBA" id="ARBA00022777"/>
    </source>
</evidence>
<organism evidence="10 11">
    <name type="scientific">Roseinatronobacter alkalisoli</name>
    <dbReference type="NCBI Taxonomy" id="3028235"/>
    <lineage>
        <taxon>Bacteria</taxon>
        <taxon>Pseudomonadati</taxon>
        <taxon>Pseudomonadota</taxon>
        <taxon>Alphaproteobacteria</taxon>
        <taxon>Rhodobacterales</taxon>
        <taxon>Paracoccaceae</taxon>
        <taxon>Roseinatronobacter</taxon>
    </lineage>
</organism>
<dbReference type="RefSeq" id="WP_274353657.1">
    <property type="nucleotide sequence ID" value="NZ_JAQZSM010000022.1"/>
</dbReference>
<dbReference type="Pfam" id="PF01636">
    <property type="entry name" value="APH"/>
    <property type="match status" value="1"/>
</dbReference>
<comment type="caution">
    <text evidence="10">The sequence shown here is derived from an EMBL/GenBank/DDBJ whole genome shotgun (WGS) entry which is preliminary data.</text>
</comment>
<feature type="domain" description="Aminoglycoside phosphotransferase" evidence="9">
    <location>
        <begin position="43"/>
        <end position="257"/>
    </location>
</feature>
<dbReference type="SUPFAM" id="SSF56112">
    <property type="entry name" value="Protein kinase-like (PK-like)"/>
    <property type="match status" value="1"/>
</dbReference>
<evidence type="ECO:0000256" key="5">
    <source>
        <dbReference type="ARBA" id="ARBA00036820"/>
    </source>
</evidence>
<dbReference type="Gene3D" id="3.90.1200.10">
    <property type="match status" value="1"/>
</dbReference>
<evidence type="ECO:0000256" key="6">
    <source>
        <dbReference type="ARBA" id="ARBA00037368"/>
    </source>
</evidence>
<accession>A0ABT5TCY3</accession>